<organism evidence="11 12">
    <name type="scientific">Phyllosticta citrichinensis</name>
    <dbReference type="NCBI Taxonomy" id="1130410"/>
    <lineage>
        <taxon>Eukaryota</taxon>
        <taxon>Fungi</taxon>
        <taxon>Dikarya</taxon>
        <taxon>Ascomycota</taxon>
        <taxon>Pezizomycotina</taxon>
        <taxon>Dothideomycetes</taxon>
        <taxon>Dothideomycetes incertae sedis</taxon>
        <taxon>Botryosphaeriales</taxon>
        <taxon>Phyllostictaceae</taxon>
        <taxon>Phyllosticta</taxon>
    </lineage>
</organism>
<comment type="similarity">
    <text evidence="4 9">Belongs to the PIGW family.</text>
</comment>
<evidence type="ECO:0000313" key="11">
    <source>
        <dbReference type="EMBL" id="KAK8164011.1"/>
    </source>
</evidence>
<feature type="transmembrane region" description="Helical" evidence="9">
    <location>
        <begin position="303"/>
        <end position="325"/>
    </location>
</feature>
<comment type="function">
    <text evidence="1">Probable acetyltransferase, which acetylates the inositol ring of phosphatidylinositol during biosynthesis of GPI-anchor.</text>
</comment>
<feature type="region of interest" description="Disordered" evidence="10">
    <location>
        <begin position="332"/>
        <end position="354"/>
    </location>
</feature>
<proteinExistence type="inferred from homology"/>
<keyword evidence="9" id="KW-0012">Acyltransferase</keyword>
<comment type="subcellular location">
    <subcellularLocation>
        <location evidence="2 9">Endoplasmic reticulum membrane</location>
        <topology evidence="2 9">Multi-pass membrane protein</topology>
    </subcellularLocation>
</comment>
<dbReference type="PANTHER" id="PTHR20661">
    <property type="entry name" value="PHOSPHATIDYLINOSITOL-GLYCAN BIOSYNTHESIS CLASS W PROTEIN"/>
    <property type="match status" value="1"/>
</dbReference>
<gene>
    <name evidence="11" type="ORF">IWX90DRAFT_435750</name>
</gene>
<comment type="function">
    <text evidence="9">A acetyltransferase, which acetylates the inositol ring of phosphatidylinositol during biosynthesis of GPI-anchor.</text>
</comment>
<feature type="transmembrane region" description="Helical" evidence="9">
    <location>
        <begin position="168"/>
        <end position="186"/>
    </location>
</feature>
<keyword evidence="7 9" id="KW-1133">Transmembrane helix</keyword>
<feature type="transmembrane region" description="Helical" evidence="9">
    <location>
        <begin position="516"/>
        <end position="539"/>
    </location>
</feature>
<comment type="caution">
    <text evidence="11">The sequence shown here is derived from an EMBL/GenBank/DDBJ whole genome shotgun (WGS) entry which is preliminary data.</text>
</comment>
<dbReference type="EC" id="2.3.-.-" evidence="9"/>
<comment type="pathway">
    <text evidence="3 9">Glycolipid biosynthesis; glycosylphosphatidylinositol-anchor biosynthesis.</text>
</comment>
<dbReference type="PIRSF" id="PIRSF017321">
    <property type="entry name" value="GWT1"/>
    <property type="match status" value="1"/>
</dbReference>
<feature type="transmembrane region" description="Helical" evidence="9">
    <location>
        <begin position="266"/>
        <end position="291"/>
    </location>
</feature>
<feature type="transmembrane region" description="Helical" evidence="9">
    <location>
        <begin position="52"/>
        <end position="72"/>
    </location>
</feature>
<feature type="transmembrane region" description="Helical" evidence="9">
    <location>
        <begin position="482"/>
        <end position="504"/>
    </location>
</feature>
<keyword evidence="6 9" id="KW-0812">Transmembrane</keyword>
<dbReference type="PANTHER" id="PTHR20661:SF0">
    <property type="entry name" value="PHOSPHATIDYLINOSITOL-GLYCAN BIOSYNTHESIS CLASS W PROTEIN"/>
    <property type="match status" value="1"/>
</dbReference>
<evidence type="ECO:0000256" key="9">
    <source>
        <dbReference type="RuleBase" id="RU280819"/>
    </source>
</evidence>
<dbReference type="EMBL" id="JBBWUH010000006">
    <property type="protein sequence ID" value="KAK8164011.1"/>
    <property type="molecule type" value="Genomic_DNA"/>
</dbReference>
<evidence type="ECO:0000256" key="1">
    <source>
        <dbReference type="ARBA" id="ARBA00002531"/>
    </source>
</evidence>
<keyword evidence="8 9" id="KW-0472">Membrane</keyword>
<feature type="transmembrane region" description="Helical" evidence="9">
    <location>
        <begin position="434"/>
        <end position="461"/>
    </location>
</feature>
<feature type="transmembrane region" description="Helical" evidence="9">
    <location>
        <begin position="207"/>
        <end position="225"/>
    </location>
</feature>
<evidence type="ECO:0000256" key="10">
    <source>
        <dbReference type="SAM" id="MobiDB-lite"/>
    </source>
</evidence>
<keyword evidence="9" id="KW-0256">Endoplasmic reticulum</keyword>
<evidence type="ECO:0000313" key="12">
    <source>
        <dbReference type="Proteomes" id="UP001456524"/>
    </source>
</evidence>
<dbReference type="Proteomes" id="UP001456524">
    <property type="component" value="Unassembled WGS sequence"/>
</dbReference>
<evidence type="ECO:0000256" key="8">
    <source>
        <dbReference type="ARBA" id="ARBA00023136"/>
    </source>
</evidence>
<evidence type="ECO:0000256" key="3">
    <source>
        <dbReference type="ARBA" id="ARBA00004687"/>
    </source>
</evidence>
<keyword evidence="12" id="KW-1185">Reference proteome</keyword>
<accession>A0ABR1XR42</accession>
<keyword evidence="9" id="KW-0808">Transferase</keyword>
<name>A0ABR1XR42_9PEZI</name>
<dbReference type="InterPro" id="IPR009447">
    <property type="entry name" value="PIGW/GWT1"/>
</dbReference>
<feature type="transmembrane region" description="Helical" evidence="9">
    <location>
        <begin position="20"/>
        <end position="40"/>
    </location>
</feature>
<feature type="transmembrane region" description="Helical" evidence="9">
    <location>
        <begin position="237"/>
        <end position="254"/>
    </location>
</feature>
<evidence type="ECO:0000256" key="2">
    <source>
        <dbReference type="ARBA" id="ARBA00004477"/>
    </source>
</evidence>
<sequence length="545" mass="59486">MVYDKAAKEAFVSNLTGGTVWEINTVTLVAPAAVLLWSVLQARQSFFTPYTVAAAVTDVLLNCVAILLATTLYSDSPWLLNALLISHAVFVSFASAPPSTHSHARAPSSSRADAHTAARDPLPLKPFVTAWRGAMMVITCVAILAVDFKIFPRRFAKVENWGTSLMDLGVGSFVFSAGAVSARAILKQQASRSPTPLGRRLYASFRHSLPLLVLGLVRLYSVKGLDYAEHVTEYGVHWNFFFTLGFLPPFVALFESAFSLIPSYAALSLILGLAYEIALDFTDLTALIVAAPRKNLFLQNREGIFSFLGYLAIFLAGRSTGMYILPRSLAPASAPPSSSSSSPSRSRSSSSTRHPSAICLVQEAIRELGTELRAQRFNPFRINLSNLPSTSTLLSHPLPRLVLWTLLWTTLYRLSTSYYVLNLRPSRRLANFPYYLWVAAFNSGQLAVFCAVEALTLPDLYSNKKTSPEQERRRCKNATSRVLWAFNRNGLAVFLLANLLTGLINLAVPTLQVGEMVAAGLLVAYVAVLSAVALALDALDVSVKL</sequence>
<evidence type="ECO:0000256" key="6">
    <source>
        <dbReference type="ARBA" id="ARBA00022692"/>
    </source>
</evidence>
<feature type="transmembrane region" description="Helical" evidence="9">
    <location>
        <begin position="129"/>
        <end position="148"/>
    </location>
</feature>
<keyword evidence="5 9" id="KW-0337">GPI-anchor biosynthesis</keyword>
<dbReference type="Pfam" id="PF06423">
    <property type="entry name" value="GWT1"/>
    <property type="match status" value="1"/>
</dbReference>
<reference evidence="11 12" key="1">
    <citation type="journal article" date="2022" name="G3 (Bethesda)">
        <title>Enemy or ally: a genomic approach to elucidate the lifestyle of Phyllosticta citrichinaensis.</title>
        <authorList>
            <person name="Buijs V.A."/>
            <person name="Groenewald J.Z."/>
            <person name="Haridas S."/>
            <person name="LaButti K.M."/>
            <person name="Lipzen A."/>
            <person name="Martin F.M."/>
            <person name="Barry K."/>
            <person name="Grigoriev I.V."/>
            <person name="Crous P.W."/>
            <person name="Seidl M.F."/>
        </authorList>
    </citation>
    <scope>NUCLEOTIDE SEQUENCE [LARGE SCALE GENOMIC DNA]</scope>
    <source>
        <strain evidence="11 12">CBS 129764</strain>
    </source>
</reference>
<evidence type="ECO:0000256" key="7">
    <source>
        <dbReference type="ARBA" id="ARBA00022989"/>
    </source>
</evidence>
<feature type="transmembrane region" description="Helical" evidence="9">
    <location>
        <begin position="401"/>
        <end position="422"/>
    </location>
</feature>
<protein>
    <recommendedName>
        <fullName evidence="9">GPI-anchored wall transfer protein</fullName>
        <ecNumber evidence="9">2.3.-.-</ecNumber>
    </recommendedName>
</protein>
<evidence type="ECO:0000256" key="5">
    <source>
        <dbReference type="ARBA" id="ARBA00022502"/>
    </source>
</evidence>
<evidence type="ECO:0000256" key="4">
    <source>
        <dbReference type="ARBA" id="ARBA00007559"/>
    </source>
</evidence>